<dbReference type="InterPro" id="IPR006050">
    <property type="entry name" value="DNA_photolyase_N"/>
</dbReference>
<evidence type="ECO:0000256" key="5">
    <source>
        <dbReference type="ARBA" id="ARBA00022991"/>
    </source>
</evidence>
<dbReference type="Gene3D" id="1.10.579.10">
    <property type="entry name" value="DNA Cyclobutane Dipyrimidine Photolyase, subunit A, domain 3"/>
    <property type="match status" value="1"/>
</dbReference>
<keyword evidence="4 6" id="KW-0274">FAD</keyword>
<evidence type="ECO:0000256" key="8">
    <source>
        <dbReference type="SAM" id="MobiDB-lite"/>
    </source>
</evidence>
<feature type="site" description="Electron transfer via tryptophanyl radical" evidence="7">
    <location>
        <position position="586"/>
    </location>
</feature>
<keyword evidence="3 6" id="KW-0285">Flavoprotein</keyword>
<feature type="domain" description="Photolyase/cryptochrome alpha/beta" evidence="9">
    <location>
        <begin position="182"/>
        <end position="319"/>
    </location>
</feature>
<dbReference type="EMBL" id="KN847320">
    <property type="protein sequence ID" value="KIW55369.1"/>
    <property type="molecule type" value="Genomic_DNA"/>
</dbReference>
<dbReference type="AlphaFoldDB" id="A0A0D2F647"/>
<keyword evidence="5" id="KW-0157">Chromophore</keyword>
<dbReference type="PRINTS" id="PR00147">
    <property type="entry name" value="DNAPHOTLYASE"/>
</dbReference>
<dbReference type="GO" id="GO:0006950">
    <property type="term" value="P:response to stress"/>
    <property type="evidence" value="ECO:0007669"/>
    <property type="project" value="UniProtKB-ARBA"/>
</dbReference>
<dbReference type="GO" id="GO:0005634">
    <property type="term" value="C:nucleus"/>
    <property type="evidence" value="ECO:0007669"/>
    <property type="project" value="TreeGrafter"/>
</dbReference>
<name>A0A0D2F647_9EURO</name>
<proteinExistence type="inferred from homology"/>
<dbReference type="InterPro" id="IPR005101">
    <property type="entry name" value="Cryptochr/Photolyase_FAD-bd"/>
</dbReference>
<evidence type="ECO:0000256" key="2">
    <source>
        <dbReference type="ARBA" id="ARBA00005862"/>
    </source>
</evidence>
<reference evidence="10 11" key="1">
    <citation type="submission" date="2015-01" db="EMBL/GenBank/DDBJ databases">
        <title>The Genome Sequence of Exophiala xenobiotica CBS118157.</title>
        <authorList>
            <consortium name="The Broad Institute Genomics Platform"/>
            <person name="Cuomo C."/>
            <person name="de Hoog S."/>
            <person name="Gorbushina A."/>
            <person name="Stielow B."/>
            <person name="Teixiera M."/>
            <person name="Abouelleil A."/>
            <person name="Chapman S.B."/>
            <person name="Priest M."/>
            <person name="Young S.K."/>
            <person name="Wortman J."/>
            <person name="Nusbaum C."/>
            <person name="Birren B."/>
        </authorList>
    </citation>
    <scope>NUCLEOTIDE SEQUENCE [LARGE SCALE GENOMIC DNA]</scope>
    <source>
        <strain evidence="10 11">CBS 118157</strain>
    </source>
</reference>
<dbReference type="InterPro" id="IPR018394">
    <property type="entry name" value="DNA_photolyase_1_CS_C"/>
</dbReference>
<comment type="similarity">
    <text evidence="2">Belongs to the DNA photolyase class-1 family.</text>
</comment>
<dbReference type="Gene3D" id="1.25.40.80">
    <property type="match status" value="1"/>
</dbReference>
<keyword evidence="11" id="KW-1185">Reference proteome</keyword>
<dbReference type="Pfam" id="PF03441">
    <property type="entry name" value="FAD_binding_7"/>
    <property type="match status" value="1"/>
</dbReference>
<dbReference type="GO" id="GO:0071949">
    <property type="term" value="F:FAD binding"/>
    <property type="evidence" value="ECO:0007669"/>
    <property type="project" value="TreeGrafter"/>
</dbReference>
<evidence type="ECO:0000256" key="4">
    <source>
        <dbReference type="ARBA" id="ARBA00022827"/>
    </source>
</evidence>
<feature type="binding site" evidence="6">
    <location>
        <begin position="576"/>
        <end position="578"/>
    </location>
    <ligand>
        <name>FAD</name>
        <dbReference type="ChEBI" id="CHEBI:57692"/>
    </ligand>
</feature>
<dbReference type="RefSeq" id="XP_013315953.1">
    <property type="nucleotide sequence ID" value="XM_013460499.1"/>
</dbReference>
<evidence type="ECO:0000256" key="7">
    <source>
        <dbReference type="PIRSR" id="PIRSR602081-2"/>
    </source>
</evidence>
<dbReference type="FunFam" id="1.10.579.10:FF:000003">
    <property type="entry name" value="Deoxyribodipyrimidine photo-lyase"/>
    <property type="match status" value="1"/>
</dbReference>
<feature type="compositionally biased region" description="Polar residues" evidence="8">
    <location>
        <begin position="34"/>
        <end position="44"/>
    </location>
</feature>
<dbReference type="OrthoDB" id="435881at2759"/>
<gene>
    <name evidence="10" type="ORF">PV05_07655</name>
</gene>
<feature type="binding site" evidence="6">
    <location>
        <position position="475"/>
    </location>
    <ligand>
        <name>FAD</name>
        <dbReference type="ChEBI" id="CHEBI:57692"/>
    </ligand>
</feature>
<dbReference type="SUPFAM" id="SSF52425">
    <property type="entry name" value="Cryptochrome/photolyase, N-terminal domain"/>
    <property type="match status" value="1"/>
</dbReference>
<comment type="cofactor">
    <cofactor evidence="1">
        <name>(6R)-5,10-methylene-5,6,7,8-tetrahydrofolate</name>
        <dbReference type="ChEBI" id="CHEBI:15636"/>
    </cofactor>
</comment>
<dbReference type="Gene3D" id="3.40.50.620">
    <property type="entry name" value="HUPs"/>
    <property type="match status" value="1"/>
</dbReference>
<accession>A0A0D2F647</accession>
<dbReference type="InterPro" id="IPR002081">
    <property type="entry name" value="Cryptochrome/DNA_photolyase_1"/>
</dbReference>
<feature type="region of interest" description="Disordered" evidence="8">
    <location>
        <begin position="24"/>
        <end position="44"/>
    </location>
</feature>
<sequence length="679" mass="77906">MALRRSTWLDGYYCKVRSIANANPLNPRSDRDITTFQRGSKSSPYTPSPVSPWIISSPCLRYPSVHTPMYKRVAQLSITPRTPLNAFRPPLGTMPPFKRKASGPAAAPLQKRQCAALPNPSQYNDSTNEIKYGIVLRKYYPPEMTNDRAREYISGKIERPIEALNKAIHETQAARDNVPVGDSVVHWYKNDLRTLDNKSLHLASEKAKTHGIPLICVYLVSPQDFEAHLTAPVRVDFILRNLQVLRQSLAELDIPLYVETIEKRRNLPPRIMELCSRWRANHIFCNMEYEVDELRREAALTRACIDKGISFTVVHDTCVVEPGKLSSGAGGQMSVYSPWHRKWCAFLNQYPKELDCFPLPVRNPPHARQSFLELFDCDIPDAPESKCLSEEEKKRFRALWPAGEREAHDRLSRFILERVGAYHNTRNTPSASGTSILSPHLAAGTIAARTVVREARSAAPNQKLTDDRKQGHSMWIGEVAWRDFYKHVLCHWPYICMNKPFKPEYSNIEWEYDLDQFQKWTQGRTGFPIVDAAMRQVAHMAYMHNRCRMIVASFLAKDLLIDWRMGEKWFMEHLLDGDFASNNGGWGFSASCGVDPQPYFRIFNPLLQSEKFDPHGEYIRKWVPELAEIKDSKGIHDPYGRGYEKIAKMNGYPRPMVDHKTSRDRALARYKQGIGRETA</sequence>
<evidence type="ECO:0000313" key="10">
    <source>
        <dbReference type="EMBL" id="KIW55369.1"/>
    </source>
</evidence>
<dbReference type="GO" id="GO:0003904">
    <property type="term" value="F:deoxyribodipyrimidine photo-lyase activity"/>
    <property type="evidence" value="ECO:0007669"/>
    <property type="project" value="TreeGrafter"/>
</dbReference>
<dbReference type="GO" id="GO:0032922">
    <property type="term" value="P:circadian regulation of gene expression"/>
    <property type="evidence" value="ECO:0007669"/>
    <property type="project" value="TreeGrafter"/>
</dbReference>
<dbReference type="Proteomes" id="UP000054342">
    <property type="component" value="Unassembled WGS sequence"/>
</dbReference>
<dbReference type="InterPro" id="IPR014729">
    <property type="entry name" value="Rossmann-like_a/b/a_fold"/>
</dbReference>
<organism evidence="10 11">
    <name type="scientific">Exophiala xenobiotica</name>
    <dbReference type="NCBI Taxonomy" id="348802"/>
    <lineage>
        <taxon>Eukaryota</taxon>
        <taxon>Fungi</taxon>
        <taxon>Dikarya</taxon>
        <taxon>Ascomycota</taxon>
        <taxon>Pezizomycotina</taxon>
        <taxon>Eurotiomycetes</taxon>
        <taxon>Chaetothyriomycetidae</taxon>
        <taxon>Chaetothyriales</taxon>
        <taxon>Herpotrichiellaceae</taxon>
        <taxon>Exophiala</taxon>
    </lineage>
</organism>
<dbReference type="GO" id="GO:0003677">
    <property type="term" value="F:DNA binding"/>
    <property type="evidence" value="ECO:0007669"/>
    <property type="project" value="TreeGrafter"/>
</dbReference>
<dbReference type="SUPFAM" id="SSF48173">
    <property type="entry name" value="Cryptochrome/photolyase FAD-binding domain"/>
    <property type="match status" value="1"/>
</dbReference>
<feature type="site" description="Electron transfer via tryptophanyl radical" evidence="7">
    <location>
        <position position="563"/>
    </location>
</feature>
<dbReference type="PROSITE" id="PS00394">
    <property type="entry name" value="DNA_PHOTOLYASES_1_1"/>
    <property type="match status" value="1"/>
</dbReference>
<dbReference type="PROSITE" id="PS51645">
    <property type="entry name" value="PHR_CRY_ALPHA_BETA"/>
    <property type="match status" value="1"/>
</dbReference>
<dbReference type="GO" id="GO:0005737">
    <property type="term" value="C:cytoplasm"/>
    <property type="evidence" value="ECO:0007669"/>
    <property type="project" value="TreeGrafter"/>
</dbReference>
<dbReference type="InterPro" id="IPR036155">
    <property type="entry name" value="Crypto/Photolyase_N_sf"/>
</dbReference>
<dbReference type="PROSITE" id="PS00691">
    <property type="entry name" value="DNA_PHOTOLYASES_1_2"/>
    <property type="match status" value="1"/>
</dbReference>
<dbReference type="InterPro" id="IPR036134">
    <property type="entry name" value="Crypto/Photolyase_FAD-like_sf"/>
</dbReference>
<dbReference type="STRING" id="348802.A0A0D2F647"/>
<dbReference type="PANTHER" id="PTHR11455">
    <property type="entry name" value="CRYPTOCHROME"/>
    <property type="match status" value="1"/>
</dbReference>
<dbReference type="PANTHER" id="PTHR11455:SF18">
    <property type="entry name" value="SI:CH1073-390K14.1"/>
    <property type="match status" value="1"/>
</dbReference>
<feature type="binding site" evidence="6">
    <location>
        <position position="422"/>
    </location>
    <ligand>
        <name>FAD</name>
        <dbReference type="ChEBI" id="CHEBI:57692"/>
    </ligand>
</feature>
<dbReference type="GeneID" id="25329563"/>
<evidence type="ECO:0000313" key="11">
    <source>
        <dbReference type="Proteomes" id="UP000054342"/>
    </source>
</evidence>
<comment type="cofactor">
    <cofactor evidence="6">
        <name>FAD</name>
        <dbReference type="ChEBI" id="CHEBI:57692"/>
    </cofactor>
    <text evidence="6">Binds 1 FAD per subunit.</text>
</comment>
<evidence type="ECO:0000259" key="9">
    <source>
        <dbReference type="PROSITE" id="PS51645"/>
    </source>
</evidence>
<feature type="binding site" evidence="6">
    <location>
        <begin position="434"/>
        <end position="438"/>
    </location>
    <ligand>
        <name>FAD</name>
        <dbReference type="ChEBI" id="CHEBI:57692"/>
    </ligand>
</feature>
<protein>
    <recommendedName>
        <fullName evidence="9">Photolyase/cryptochrome alpha/beta domain-containing protein</fullName>
    </recommendedName>
</protein>
<evidence type="ECO:0000256" key="6">
    <source>
        <dbReference type="PIRSR" id="PIRSR602081-1"/>
    </source>
</evidence>
<dbReference type="HOGENOM" id="CLU_010348_2_1_1"/>
<feature type="binding site" evidence="6">
    <location>
        <begin position="478"/>
        <end position="485"/>
    </location>
    <ligand>
        <name>FAD</name>
        <dbReference type="ChEBI" id="CHEBI:57692"/>
    </ligand>
</feature>
<dbReference type="Pfam" id="PF00875">
    <property type="entry name" value="DNA_photolyase"/>
    <property type="match status" value="1"/>
</dbReference>
<evidence type="ECO:0000256" key="1">
    <source>
        <dbReference type="ARBA" id="ARBA00001932"/>
    </source>
</evidence>
<evidence type="ECO:0000256" key="3">
    <source>
        <dbReference type="ARBA" id="ARBA00022630"/>
    </source>
</evidence>
<dbReference type="GO" id="GO:0043153">
    <property type="term" value="P:entrainment of circadian clock by photoperiod"/>
    <property type="evidence" value="ECO:0007669"/>
    <property type="project" value="TreeGrafter"/>
</dbReference>
<dbReference type="GO" id="GO:0006139">
    <property type="term" value="P:nucleobase-containing compound metabolic process"/>
    <property type="evidence" value="ECO:0007669"/>
    <property type="project" value="UniProtKB-ARBA"/>
</dbReference>
<feature type="site" description="Electron transfer via tryptophanyl radical" evidence="7">
    <location>
        <position position="510"/>
    </location>
</feature>